<evidence type="ECO:0000256" key="1">
    <source>
        <dbReference type="SAM" id="MobiDB-lite"/>
    </source>
</evidence>
<proteinExistence type="predicted"/>
<evidence type="ECO:0000313" key="2">
    <source>
        <dbReference type="EMBL" id="WZN65414.1"/>
    </source>
</evidence>
<protein>
    <submittedName>
        <fullName evidence="2">Uncharacterized protein</fullName>
    </submittedName>
</protein>
<name>A0AAX4PGP3_9CHLO</name>
<dbReference type="Proteomes" id="UP001472866">
    <property type="component" value="Chromosome 12"/>
</dbReference>
<accession>A0AAX4PGP3</accession>
<organism evidence="2 3">
    <name type="scientific">Chloropicon roscoffensis</name>
    <dbReference type="NCBI Taxonomy" id="1461544"/>
    <lineage>
        <taxon>Eukaryota</taxon>
        <taxon>Viridiplantae</taxon>
        <taxon>Chlorophyta</taxon>
        <taxon>Chloropicophyceae</taxon>
        <taxon>Chloropicales</taxon>
        <taxon>Chloropicaceae</taxon>
        <taxon>Chloropicon</taxon>
    </lineage>
</organism>
<gene>
    <name evidence="2" type="ORF">HKI87_12g69720</name>
</gene>
<reference evidence="2 3" key="1">
    <citation type="submission" date="2024-03" db="EMBL/GenBank/DDBJ databases">
        <title>Complete genome sequence of the green alga Chloropicon roscoffensis RCC1871.</title>
        <authorList>
            <person name="Lemieux C."/>
            <person name="Pombert J.-F."/>
            <person name="Otis C."/>
            <person name="Turmel M."/>
        </authorList>
    </citation>
    <scope>NUCLEOTIDE SEQUENCE [LARGE SCALE GENOMIC DNA]</scope>
    <source>
        <strain evidence="2 3">RCC1871</strain>
    </source>
</reference>
<feature type="compositionally biased region" description="Basic and acidic residues" evidence="1">
    <location>
        <begin position="59"/>
        <end position="84"/>
    </location>
</feature>
<dbReference type="EMBL" id="CP151512">
    <property type="protein sequence ID" value="WZN65414.1"/>
    <property type="molecule type" value="Genomic_DNA"/>
</dbReference>
<sequence length="221" mass="24043">MESRLARTLAPTRRHHVSRPASAVRGAAAVARARKRDKNFVGATASFDSADFGLEEEEERVRAEAEARRPPTEEQEVKQSGRRGDDQLTLSLLLPFGEGGLPPKGKTRFQKEEECDPWTQNCKTEAHVWESKCPKCFGTGTVIAGSRGHRTRRRARRYGAGGASFSSLSTCPKCLGTGYVRHSSARTIPSPFPNGSSAGDTNVAAARGSMTFESGDFDENK</sequence>
<dbReference type="Gene3D" id="6.20.20.10">
    <property type="match status" value="1"/>
</dbReference>
<keyword evidence="3" id="KW-1185">Reference proteome</keyword>
<feature type="region of interest" description="Disordered" evidence="1">
    <location>
        <begin position="187"/>
        <end position="221"/>
    </location>
</feature>
<feature type="region of interest" description="Disordered" evidence="1">
    <location>
        <begin position="51"/>
        <end position="84"/>
    </location>
</feature>
<feature type="region of interest" description="Disordered" evidence="1">
    <location>
        <begin position="1"/>
        <end position="23"/>
    </location>
</feature>
<evidence type="ECO:0000313" key="3">
    <source>
        <dbReference type="Proteomes" id="UP001472866"/>
    </source>
</evidence>
<dbReference type="AlphaFoldDB" id="A0AAX4PGP3"/>